<dbReference type="InterPro" id="IPR021379">
    <property type="entry name" value="DUF3012"/>
</dbReference>
<dbReference type="AlphaFoldDB" id="A0A9E5JRK7"/>
<evidence type="ECO:0000313" key="2">
    <source>
        <dbReference type="Proteomes" id="UP000787472"/>
    </source>
</evidence>
<protein>
    <submittedName>
        <fullName evidence="1">DUF3012 domain-containing protein</fullName>
    </submittedName>
</protein>
<keyword evidence="2" id="KW-1185">Reference proteome</keyword>
<dbReference type="Pfam" id="PF11216">
    <property type="entry name" value="DUF3012"/>
    <property type="match status" value="1"/>
</dbReference>
<dbReference type="RefSeq" id="WP_167184277.1">
    <property type="nucleotide sequence ID" value="NZ_JAAONZ010000004.1"/>
</dbReference>
<reference evidence="1" key="1">
    <citation type="submission" date="2020-03" db="EMBL/GenBank/DDBJ databases">
        <authorList>
            <person name="Guo F."/>
        </authorList>
    </citation>
    <scope>NUCLEOTIDE SEQUENCE</scope>
    <source>
        <strain evidence="1">JCM 30134</strain>
    </source>
</reference>
<name>A0A9E5JRK7_9GAMM</name>
<sequence>MKKYLGILSLLLIGLLAVLAGLSMLEGNTESELVGEAWCDAMVDKPNDQWTEAETLGFAKTCLYDDAEE</sequence>
<comment type="caution">
    <text evidence="1">The sequence shown here is derived from an EMBL/GenBank/DDBJ whole genome shotgun (WGS) entry which is preliminary data.</text>
</comment>
<gene>
    <name evidence="1" type="ORF">G8770_07690</name>
</gene>
<organism evidence="1 2">
    <name type="scientific">Pseudomaricurvus hydrocarbonicus</name>
    <dbReference type="NCBI Taxonomy" id="1470433"/>
    <lineage>
        <taxon>Bacteria</taxon>
        <taxon>Pseudomonadati</taxon>
        <taxon>Pseudomonadota</taxon>
        <taxon>Gammaproteobacteria</taxon>
        <taxon>Cellvibrionales</taxon>
        <taxon>Cellvibrionaceae</taxon>
        <taxon>Pseudomaricurvus</taxon>
    </lineage>
</organism>
<dbReference type="Proteomes" id="UP000787472">
    <property type="component" value="Unassembled WGS sequence"/>
</dbReference>
<proteinExistence type="predicted"/>
<dbReference type="EMBL" id="JAAONZ010000004">
    <property type="protein sequence ID" value="NHO65418.1"/>
    <property type="molecule type" value="Genomic_DNA"/>
</dbReference>
<accession>A0A9E5JRK7</accession>
<evidence type="ECO:0000313" key="1">
    <source>
        <dbReference type="EMBL" id="NHO65418.1"/>
    </source>
</evidence>